<proteinExistence type="predicted"/>
<dbReference type="AlphaFoldDB" id="A0A7W7BRU5"/>
<organism evidence="2 3">
    <name type="scientific">Microbacterium marinum</name>
    <dbReference type="NCBI Taxonomy" id="421115"/>
    <lineage>
        <taxon>Bacteria</taxon>
        <taxon>Bacillati</taxon>
        <taxon>Actinomycetota</taxon>
        <taxon>Actinomycetes</taxon>
        <taxon>Micrococcales</taxon>
        <taxon>Microbacteriaceae</taxon>
        <taxon>Microbacterium</taxon>
    </lineage>
</organism>
<dbReference type="Proteomes" id="UP000573729">
    <property type="component" value="Unassembled WGS sequence"/>
</dbReference>
<feature type="region of interest" description="Disordered" evidence="1">
    <location>
        <begin position="68"/>
        <end position="87"/>
    </location>
</feature>
<evidence type="ECO:0000256" key="1">
    <source>
        <dbReference type="SAM" id="MobiDB-lite"/>
    </source>
</evidence>
<comment type="caution">
    <text evidence="2">The sequence shown here is derived from an EMBL/GenBank/DDBJ whole genome shotgun (WGS) entry which is preliminary data.</text>
</comment>
<name>A0A7W7BRU5_9MICO</name>
<evidence type="ECO:0000313" key="2">
    <source>
        <dbReference type="EMBL" id="MBB4667661.1"/>
    </source>
</evidence>
<gene>
    <name evidence="2" type="ORF">BKA24_002370</name>
</gene>
<evidence type="ECO:0000313" key="3">
    <source>
        <dbReference type="Proteomes" id="UP000573729"/>
    </source>
</evidence>
<reference evidence="2 3" key="1">
    <citation type="submission" date="2020-08" db="EMBL/GenBank/DDBJ databases">
        <title>Sequencing the genomes of 1000 actinobacteria strains.</title>
        <authorList>
            <person name="Klenk H.-P."/>
        </authorList>
    </citation>
    <scope>NUCLEOTIDE SEQUENCE [LARGE SCALE GENOMIC DNA]</scope>
    <source>
        <strain evidence="2 3">DSM 24947</strain>
    </source>
</reference>
<dbReference type="EMBL" id="JACHMD010000001">
    <property type="protein sequence ID" value="MBB4667661.1"/>
    <property type="molecule type" value="Genomic_DNA"/>
</dbReference>
<keyword evidence="3" id="KW-1185">Reference proteome</keyword>
<accession>A0A7W7BRU5</accession>
<dbReference type="AntiFam" id="ANF00169">
    <property type="entry name" value="Shadow ORF (opposite dgdR)"/>
</dbReference>
<sequence length="130" mass="14298">MFTDLAEDDIDGGDRRIVRDHLKEVLQKVVGGSGFRCECDRVSRVTRPPCASSRSSNRVQREFSLAEQNGAGVGEGHAATVPVEEPDPEALLELPDRSGERRLRHPQQIGGATEMQFLRDSDEITQLAGL</sequence>
<protein>
    <submittedName>
        <fullName evidence="2">Uncharacterized protein</fullName>
    </submittedName>
</protein>